<sequence length="106" mass="12564">MKNLYSSQGNREHHCSCRPHHAFSRTNSTALNSHLYIPYHRQRILEIFLLSEYICEAYMLQFEILGGFKYRVLLSFIFTMMLRILYILSGNSESLLIIKYSNTCVY</sequence>
<organism evidence="2 3">
    <name type="scientific">Glossina austeni</name>
    <name type="common">Savannah tsetse fly</name>
    <dbReference type="NCBI Taxonomy" id="7395"/>
    <lineage>
        <taxon>Eukaryota</taxon>
        <taxon>Metazoa</taxon>
        <taxon>Ecdysozoa</taxon>
        <taxon>Arthropoda</taxon>
        <taxon>Hexapoda</taxon>
        <taxon>Insecta</taxon>
        <taxon>Pterygota</taxon>
        <taxon>Neoptera</taxon>
        <taxon>Endopterygota</taxon>
        <taxon>Diptera</taxon>
        <taxon>Brachycera</taxon>
        <taxon>Muscomorpha</taxon>
        <taxon>Hippoboscoidea</taxon>
        <taxon>Glossinidae</taxon>
        <taxon>Glossina</taxon>
    </lineage>
</organism>
<proteinExistence type="predicted"/>
<dbReference type="VEuPathDB" id="VectorBase:GAUT020454"/>
<keyword evidence="1" id="KW-0472">Membrane</keyword>
<protein>
    <submittedName>
        <fullName evidence="2">Uncharacterized protein</fullName>
    </submittedName>
</protein>
<feature type="transmembrane region" description="Helical" evidence="1">
    <location>
        <begin position="68"/>
        <end position="88"/>
    </location>
</feature>
<accession>A0A1A9UZ52</accession>
<evidence type="ECO:0000313" key="2">
    <source>
        <dbReference type="EnsemblMetazoa" id="GAUT020454-PA"/>
    </source>
</evidence>
<keyword evidence="1" id="KW-0812">Transmembrane</keyword>
<dbReference type="Proteomes" id="UP000078200">
    <property type="component" value="Unassembled WGS sequence"/>
</dbReference>
<evidence type="ECO:0000313" key="3">
    <source>
        <dbReference type="Proteomes" id="UP000078200"/>
    </source>
</evidence>
<reference evidence="2" key="1">
    <citation type="submission" date="2020-05" db="UniProtKB">
        <authorList>
            <consortium name="EnsemblMetazoa"/>
        </authorList>
    </citation>
    <scope>IDENTIFICATION</scope>
    <source>
        <strain evidence="2">TTRI</strain>
    </source>
</reference>
<dbReference type="EnsemblMetazoa" id="GAUT020454-RA">
    <property type="protein sequence ID" value="GAUT020454-PA"/>
    <property type="gene ID" value="GAUT020454"/>
</dbReference>
<evidence type="ECO:0000256" key="1">
    <source>
        <dbReference type="SAM" id="Phobius"/>
    </source>
</evidence>
<dbReference type="AlphaFoldDB" id="A0A1A9UZ52"/>
<keyword evidence="3" id="KW-1185">Reference proteome</keyword>
<name>A0A1A9UZ52_GLOAU</name>
<keyword evidence="1" id="KW-1133">Transmembrane helix</keyword>